<dbReference type="EMBL" id="WHPC01000011">
    <property type="protein sequence ID" value="MPV36417.1"/>
    <property type="molecule type" value="Genomic_DNA"/>
</dbReference>
<comment type="caution">
    <text evidence="4">The sequence shown here is derived from an EMBL/GenBank/DDBJ whole genome shotgun (WGS) entry which is preliminary data.</text>
</comment>
<dbReference type="Pfam" id="PF05016">
    <property type="entry name" value="ParE_toxin"/>
    <property type="match status" value="1"/>
</dbReference>
<protein>
    <recommendedName>
        <fullName evidence="3">Toxin</fullName>
    </recommendedName>
</protein>
<dbReference type="InterPro" id="IPR007712">
    <property type="entry name" value="RelE/ParE_toxin"/>
</dbReference>
<dbReference type="InterPro" id="IPR035093">
    <property type="entry name" value="RelE/ParE_toxin_dom_sf"/>
</dbReference>
<dbReference type="Proteomes" id="UP000437709">
    <property type="component" value="Unassembled WGS sequence"/>
</dbReference>
<evidence type="ECO:0000313" key="4">
    <source>
        <dbReference type="EMBL" id="MPV36417.1"/>
    </source>
</evidence>
<dbReference type="AlphaFoldDB" id="A0A6N7EI62"/>
<dbReference type="Gene3D" id="3.30.2310.20">
    <property type="entry name" value="RelE-like"/>
    <property type="match status" value="1"/>
</dbReference>
<evidence type="ECO:0000256" key="1">
    <source>
        <dbReference type="ARBA" id="ARBA00006226"/>
    </source>
</evidence>
<keyword evidence="2" id="KW-1277">Toxin-antitoxin system</keyword>
<evidence type="ECO:0000256" key="2">
    <source>
        <dbReference type="ARBA" id="ARBA00022649"/>
    </source>
</evidence>
<dbReference type="PANTHER" id="PTHR33755:SF9">
    <property type="entry name" value="TOXIN PARE1"/>
    <property type="match status" value="1"/>
</dbReference>
<name>A0A6N7EI62_9MICO</name>
<dbReference type="PANTHER" id="PTHR33755">
    <property type="entry name" value="TOXIN PARE1-RELATED"/>
    <property type="match status" value="1"/>
</dbReference>
<comment type="similarity">
    <text evidence="1 3">Belongs to the RelE toxin family.</text>
</comment>
<evidence type="ECO:0000256" key="3">
    <source>
        <dbReference type="PIRNR" id="PIRNR029218"/>
    </source>
</evidence>
<accession>A0A6N7EI62</accession>
<dbReference type="RefSeq" id="WP_152194454.1">
    <property type="nucleotide sequence ID" value="NZ_VUKD01000002.1"/>
</dbReference>
<gene>
    <name evidence="4" type="ORF">GB881_05015</name>
</gene>
<dbReference type="InterPro" id="IPR028344">
    <property type="entry name" value="ParE1/4"/>
</dbReference>
<dbReference type="InterPro" id="IPR051803">
    <property type="entry name" value="TA_system_RelE-like_toxin"/>
</dbReference>
<keyword evidence="5" id="KW-1185">Reference proteome</keyword>
<dbReference type="PIRSF" id="PIRSF029218">
    <property type="entry name" value="ParE"/>
    <property type="match status" value="1"/>
</dbReference>
<organism evidence="4 5">
    <name type="scientific">Georgenia subflava</name>
    <dbReference type="NCBI Taxonomy" id="1622177"/>
    <lineage>
        <taxon>Bacteria</taxon>
        <taxon>Bacillati</taxon>
        <taxon>Actinomycetota</taxon>
        <taxon>Actinomycetes</taxon>
        <taxon>Micrococcales</taxon>
        <taxon>Bogoriellaceae</taxon>
        <taxon>Georgenia</taxon>
    </lineage>
</organism>
<proteinExistence type="inferred from homology"/>
<evidence type="ECO:0000313" key="5">
    <source>
        <dbReference type="Proteomes" id="UP000437709"/>
    </source>
</evidence>
<reference evidence="4 5" key="1">
    <citation type="submission" date="2019-10" db="EMBL/GenBank/DDBJ databases">
        <title>Georgenia wutianyii sp. nov. and Georgenia yuyongxinii sp. nov. isolated from plateau pika (Ochotona curzoniae) in the Qinghai-Tibet plateau of China.</title>
        <authorList>
            <person name="Tian Z."/>
        </authorList>
    </citation>
    <scope>NUCLEOTIDE SEQUENCE [LARGE SCALE GENOMIC DNA]</scope>
    <source>
        <strain evidence="4 5">JCM 19765</strain>
    </source>
</reference>
<sequence>MSRYRLTPAAQRDLSSIWDFTEERWDVRQAETYIAEIRAAVERVADDPRRGRACNEIREGYRQYGIGSHLLFYVESAEGVDVVRILHQRMDPTRHL</sequence>